<feature type="chain" id="PRO_5039336643" description="D-alanyl-D-alanine carboxypeptidase-like core domain-containing protein" evidence="2">
    <location>
        <begin position="22"/>
        <end position="206"/>
    </location>
</feature>
<dbReference type="PROSITE" id="PS51257">
    <property type="entry name" value="PROKAR_LIPOPROTEIN"/>
    <property type="match status" value="1"/>
</dbReference>
<evidence type="ECO:0000313" key="4">
    <source>
        <dbReference type="EMBL" id="NYJ36775.1"/>
    </source>
</evidence>
<evidence type="ECO:0000256" key="1">
    <source>
        <dbReference type="SAM" id="MobiDB-lite"/>
    </source>
</evidence>
<gene>
    <name evidence="4" type="ORF">HNR10_004656</name>
</gene>
<keyword evidence="5" id="KW-1185">Reference proteome</keyword>
<dbReference type="PANTHER" id="PTHR34385">
    <property type="entry name" value="D-ALANYL-D-ALANINE CARBOXYPEPTIDASE"/>
    <property type="match status" value="1"/>
</dbReference>
<dbReference type="Gene3D" id="3.30.1380.10">
    <property type="match status" value="1"/>
</dbReference>
<dbReference type="GO" id="GO:0008233">
    <property type="term" value="F:peptidase activity"/>
    <property type="evidence" value="ECO:0007669"/>
    <property type="project" value="InterPro"/>
</dbReference>
<feature type="region of interest" description="Disordered" evidence="1">
    <location>
        <begin position="31"/>
        <end position="51"/>
    </location>
</feature>
<dbReference type="EMBL" id="JACCFS010000001">
    <property type="protein sequence ID" value="NYJ36775.1"/>
    <property type="molecule type" value="Genomic_DNA"/>
</dbReference>
<evidence type="ECO:0000313" key="5">
    <source>
        <dbReference type="Proteomes" id="UP000572051"/>
    </source>
</evidence>
<feature type="signal peptide" evidence="2">
    <location>
        <begin position="1"/>
        <end position="21"/>
    </location>
</feature>
<dbReference type="Proteomes" id="UP000572051">
    <property type="component" value="Unassembled WGS sequence"/>
</dbReference>
<dbReference type="InterPro" id="IPR003709">
    <property type="entry name" value="VanY-like_core_dom"/>
</dbReference>
<feature type="domain" description="D-alanyl-D-alanine carboxypeptidase-like core" evidence="3">
    <location>
        <begin position="84"/>
        <end position="162"/>
    </location>
</feature>
<dbReference type="PANTHER" id="PTHR34385:SF1">
    <property type="entry name" value="PEPTIDOGLYCAN L-ALANYL-D-GLUTAMATE ENDOPEPTIDASE CWLK"/>
    <property type="match status" value="1"/>
</dbReference>
<dbReference type="GO" id="GO:0006508">
    <property type="term" value="P:proteolysis"/>
    <property type="evidence" value="ECO:0007669"/>
    <property type="project" value="InterPro"/>
</dbReference>
<dbReference type="RefSeq" id="WP_312889393.1">
    <property type="nucleotide sequence ID" value="NZ_JACCFS010000001.1"/>
</dbReference>
<organism evidence="4 5">
    <name type="scientific">Nocardiopsis aegyptia</name>
    <dbReference type="NCBI Taxonomy" id="220378"/>
    <lineage>
        <taxon>Bacteria</taxon>
        <taxon>Bacillati</taxon>
        <taxon>Actinomycetota</taxon>
        <taxon>Actinomycetes</taxon>
        <taxon>Streptosporangiales</taxon>
        <taxon>Nocardiopsidaceae</taxon>
        <taxon>Nocardiopsis</taxon>
    </lineage>
</organism>
<dbReference type="AlphaFoldDB" id="A0A7Z0ESZ6"/>
<dbReference type="Pfam" id="PF02557">
    <property type="entry name" value="VanY"/>
    <property type="match status" value="1"/>
</dbReference>
<name>A0A7Z0ESZ6_9ACTN</name>
<proteinExistence type="predicted"/>
<accession>A0A7Z0ESZ6</accession>
<dbReference type="InterPro" id="IPR052179">
    <property type="entry name" value="DD-CPase-like"/>
</dbReference>
<evidence type="ECO:0000256" key="2">
    <source>
        <dbReference type="SAM" id="SignalP"/>
    </source>
</evidence>
<sequence>MVRSRRSTVVAALAVTPLAVAVLAGACTAGGSADGKSGRAHGDGGPGAAQRMPVTRLTPLTEADGYVPEGEGLEVSAEVPALERLDPELWAAVREAAAAAEAEGVEVVVTSGWRSERYQRFLLEAAVTTYGSEEEAARWVATAEESSHVTGDAVDVGYTDAADWFSRFGSEFGLCQTYANELWHYELAVEPGGECPPPATDAAEGS</sequence>
<evidence type="ECO:0000259" key="3">
    <source>
        <dbReference type="Pfam" id="PF02557"/>
    </source>
</evidence>
<protein>
    <recommendedName>
        <fullName evidence="3">D-alanyl-D-alanine carboxypeptidase-like core domain-containing protein</fullName>
    </recommendedName>
</protein>
<comment type="caution">
    <text evidence="4">The sequence shown here is derived from an EMBL/GenBank/DDBJ whole genome shotgun (WGS) entry which is preliminary data.</text>
</comment>
<keyword evidence="2" id="KW-0732">Signal</keyword>
<dbReference type="InterPro" id="IPR009045">
    <property type="entry name" value="Zn_M74/Hedgehog-like"/>
</dbReference>
<reference evidence="4 5" key="1">
    <citation type="submission" date="2020-07" db="EMBL/GenBank/DDBJ databases">
        <title>Sequencing the genomes of 1000 actinobacteria strains.</title>
        <authorList>
            <person name="Klenk H.-P."/>
        </authorList>
    </citation>
    <scope>NUCLEOTIDE SEQUENCE [LARGE SCALE GENOMIC DNA]</scope>
    <source>
        <strain evidence="4 5">DSM 44442</strain>
    </source>
</reference>
<dbReference type="SUPFAM" id="SSF55166">
    <property type="entry name" value="Hedgehog/DD-peptidase"/>
    <property type="match status" value="1"/>
</dbReference>